<reference evidence="1 2" key="1">
    <citation type="submission" date="2023-03" db="EMBL/GenBank/DDBJ databases">
        <title>WGS of Gossypium arboreum.</title>
        <authorList>
            <person name="Yu D."/>
        </authorList>
    </citation>
    <scope>NUCLEOTIDE SEQUENCE [LARGE SCALE GENOMIC DNA]</scope>
    <source>
        <tissue evidence="1">Leaf</tissue>
    </source>
</reference>
<sequence>MASLLGRKYPNWLNFSEKFDPQHKVEDSDILSHVGKLWKEFKSTLKIRYYKEMVQEGQPVKEIYENSLFGVHDDQWKWLVER</sequence>
<dbReference type="EMBL" id="JARKNE010000004">
    <property type="protein sequence ID" value="KAK5835565.1"/>
    <property type="molecule type" value="Genomic_DNA"/>
</dbReference>
<comment type="caution">
    <text evidence="1">The sequence shown here is derived from an EMBL/GenBank/DDBJ whole genome shotgun (WGS) entry which is preliminary data.</text>
</comment>
<dbReference type="Proteomes" id="UP001358586">
    <property type="component" value="Chromosome 4"/>
</dbReference>
<protein>
    <submittedName>
        <fullName evidence="1">Uncharacterized protein</fullName>
    </submittedName>
</protein>
<name>A0ABR0Q8U9_GOSAR</name>
<keyword evidence="2" id="KW-1185">Reference proteome</keyword>
<organism evidence="1 2">
    <name type="scientific">Gossypium arboreum</name>
    <name type="common">Tree cotton</name>
    <name type="synonym">Gossypium nanking</name>
    <dbReference type="NCBI Taxonomy" id="29729"/>
    <lineage>
        <taxon>Eukaryota</taxon>
        <taxon>Viridiplantae</taxon>
        <taxon>Streptophyta</taxon>
        <taxon>Embryophyta</taxon>
        <taxon>Tracheophyta</taxon>
        <taxon>Spermatophyta</taxon>
        <taxon>Magnoliopsida</taxon>
        <taxon>eudicotyledons</taxon>
        <taxon>Gunneridae</taxon>
        <taxon>Pentapetalae</taxon>
        <taxon>rosids</taxon>
        <taxon>malvids</taxon>
        <taxon>Malvales</taxon>
        <taxon>Malvaceae</taxon>
        <taxon>Malvoideae</taxon>
        <taxon>Gossypium</taxon>
    </lineage>
</organism>
<accession>A0ABR0Q8U9</accession>
<evidence type="ECO:0000313" key="2">
    <source>
        <dbReference type="Proteomes" id="UP001358586"/>
    </source>
</evidence>
<evidence type="ECO:0000313" key="1">
    <source>
        <dbReference type="EMBL" id="KAK5835565.1"/>
    </source>
</evidence>
<gene>
    <name evidence="1" type="ORF">PVK06_011257</name>
</gene>
<proteinExistence type="predicted"/>